<reference evidence="11" key="1">
    <citation type="submission" date="2006-06" db="EMBL/GenBank/DDBJ databases">
        <title>Complete sequence of chromosome of Mycobacterium sp. MCS.</title>
        <authorList>
            <consortium name="US DOE Joint Genome Institute"/>
            <person name="Copeland A."/>
            <person name="Lucas S."/>
            <person name="Lapidus A."/>
            <person name="Barry K."/>
            <person name="Detter J.C."/>
            <person name="Glavina del Rio T."/>
            <person name="Hammon N."/>
            <person name="Israni S."/>
            <person name="Dalin E."/>
            <person name="Tice H."/>
            <person name="Pitluck S."/>
            <person name="Martinez M."/>
            <person name="Schmutz J."/>
            <person name="Larimer F."/>
            <person name="Land M."/>
            <person name="Hauser L."/>
            <person name="Kyrpides N."/>
            <person name="Kim E."/>
            <person name="Miller C.D."/>
            <person name="Hughes J.E."/>
            <person name="Anderson A.J."/>
            <person name="Sims R.C."/>
            <person name="Richardson P."/>
        </authorList>
    </citation>
    <scope>NUCLEOTIDE SEQUENCE [LARGE SCALE GENOMIC DNA]</scope>
    <source>
        <strain evidence="11">MCS</strain>
    </source>
</reference>
<evidence type="ECO:0000259" key="8">
    <source>
        <dbReference type="Pfam" id="PF00441"/>
    </source>
</evidence>
<dbReference type="InterPro" id="IPR013786">
    <property type="entry name" value="AcylCoA_DH/ox_N"/>
</dbReference>
<evidence type="ECO:0000313" key="11">
    <source>
        <dbReference type="EMBL" id="ABG06303.1"/>
    </source>
</evidence>
<dbReference type="GO" id="GO:0050660">
    <property type="term" value="F:flavin adenine dinucleotide binding"/>
    <property type="evidence" value="ECO:0007669"/>
    <property type="project" value="InterPro"/>
</dbReference>
<dbReference type="AlphaFoldDB" id="A0A5Q5BDR4"/>
<feature type="domain" description="Acyl-CoA dehydrogenase/oxidase C-terminal" evidence="8">
    <location>
        <begin position="231"/>
        <end position="379"/>
    </location>
</feature>
<dbReference type="GO" id="GO:0016937">
    <property type="term" value="F:short-chain fatty acyl-CoA dehydrogenase activity"/>
    <property type="evidence" value="ECO:0007669"/>
    <property type="project" value="UniProtKB-EC"/>
</dbReference>
<sequence length="385" mass="41643">MSRLSEEETMLVETVRAFVDRDVKPTVREVEHANEYPEAWIEQMKRIGIYGLAIPESYGGSPVSTACYVEVTQELARGWMSLAGAMGGHTVVAKLLTLFGTEEQKRTYLPGMATGEIRATMALTEPGGGSDLQNMTTTALPCEGDGLAVNGSKTWISNARRSGLIALLCKTDPSATPRHKGISVVLVEQGTTGLSVSRDLPKLGYKGVESCELVFDDCRVPATAILGGEPGRGFAQMMKGLETGRIQVASRALGVATAALEDALRYAQERESFGQPIWKHQSIGNYLADMATKLTAARQLTRYAAERYDSGERADMEAGMAKLFASEVAMEIALNAVRIHGGYGYSTEYDVERYFRDAPLMIVGEGTNEIQRNVIAAQLVARGGI</sequence>
<evidence type="ECO:0000256" key="6">
    <source>
        <dbReference type="ARBA" id="ARBA00052546"/>
    </source>
</evidence>
<comment type="catalytic activity">
    <reaction evidence="6">
        <text>a 2,3-saturated acyl-CoA + A = a 2,3-dehydroacyl-CoA + AH2</text>
        <dbReference type="Rhea" id="RHEA:48608"/>
        <dbReference type="ChEBI" id="CHEBI:13193"/>
        <dbReference type="ChEBI" id="CHEBI:17499"/>
        <dbReference type="ChEBI" id="CHEBI:60015"/>
        <dbReference type="ChEBI" id="CHEBI:65111"/>
    </reaction>
</comment>
<dbReference type="PANTHER" id="PTHR43884">
    <property type="entry name" value="ACYL-COA DEHYDROGENASE"/>
    <property type="match status" value="1"/>
</dbReference>
<evidence type="ECO:0000256" key="1">
    <source>
        <dbReference type="ARBA" id="ARBA00001974"/>
    </source>
</evidence>
<dbReference type="InterPro" id="IPR037069">
    <property type="entry name" value="AcylCoA_DH/ox_N_sf"/>
</dbReference>
<evidence type="ECO:0000256" key="2">
    <source>
        <dbReference type="ARBA" id="ARBA00009347"/>
    </source>
</evidence>
<dbReference type="PANTHER" id="PTHR43884:SF12">
    <property type="entry name" value="ISOVALERYL-COA DEHYDROGENASE, MITOCHONDRIAL-RELATED"/>
    <property type="match status" value="1"/>
</dbReference>
<evidence type="ECO:0000256" key="3">
    <source>
        <dbReference type="ARBA" id="ARBA00022630"/>
    </source>
</evidence>
<keyword evidence="4 7" id="KW-0274">FAD</keyword>
<dbReference type="Gene3D" id="1.10.540.10">
    <property type="entry name" value="Acyl-CoA dehydrogenase/oxidase, N-terminal domain"/>
    <property type="match status" value="1"/>
</dbReference>
<dbReference type="KEGG" id="mmc:Mmcs_0182"/>
<dbReference type="Pfam" id="PF02770">
    <property type="entry name" value="Acyl-CoA_dh_M"/>
    <property type="match status" value="1"/>
</dbReference>
<keyword evidence="5 7" id="KW-0560">Oxidoreductase</keyword>
<dbReference type="Gene3D" id="1.20.140.10">
    <property type="entry name" value="Butyryl-CoA Dehydrogenase, subunit A, domain 3"/>
    <property type="match status" value="1"/>
</dbReference>
<evidence type="ECO:0000259" key="9">
    <source>
        <dbReference type="Pfam" id="PF02770"/>
    </source>
</evidence>
<dbReference type="FunFam" id="1.20.140.10:FF:000001">
    <property type="entry name" value="Acyl-CoA dehydrogenase"/>
    <property type="match status" value="1"/>
</dbReference>
<dbReference type="SUPFAM" id="SSF56645">
    <property type="entry name" value="Acyl-CoA dehydrogenase NM domain-like"/>
    <property type="match status" value="1"/>
</dbReference>
<dbReference type="InterPro" id="IPR006091">
    <property type="entry name" value="Acyl-CoA_Oxase/DH_mid-dom"/>
</dbReference>
<keyword evidence="3 7" id="KW-0285">Flavoprotein</keyword>
<dbReference type="InterPro" id="IPR036250">
    <property type="entry name" value="AcylCo_DH-like_C"/>
</dbReference>
<dbReference type="InterPro" id="IPR046373">
    <property type="entry name" value="Acyl-CoA_Oxase/DH_mid-dom_sf"/>
</dbReference>
<feature type="domain" description="Acyl-CoA oxidase/dehydrogenase middle" evidence="9">
    <location>
        <begin position="121"/>
        <end position="218"/>
    </location>
</feature>
<accession>A0A5Q5BDR4</accession>
<protein>
    <submittedName>
        <fullName evidence="11">Butyryl-CoA dehydrogenase</fullName>
        <ecNumber evidence="11">1.3.8.1</ecNumber>
    </submittedName>
</protein>
<dbReference type="PIRSF" id="PIRSF016578">
    <property type="entry name" value="HsaA"/>
    <property type="match status" value="1"/>
</dbReference>
<dbReference type="EC" id="1.3.8.1" evidence="11"/>
<dbReference type="SUPFAM" id="SSF47203">
    <property type="entry name" value="Acyl-CoA dehydrogenase C-terminal domain-like"/>
    <property type="match status" value="1"/>
</dbReference>
<evidence type="ECO:0000256" key="7">
    <source>
        <dbReference type="RuleBase" id="RU362125"/>
    </source>
</evidence>
<organism evidence="11">
    <name type="scientific">Mycobacterium sp. (strain MCS)</name>
    <dbReference type="NCBI Taxonomy" id="164756"/>
    <lineage>
        <taxon>Bacteria</taxon>
        <taxon>Bacillati</taxon>
        <taxon>Actinomycetota</taxon>
        <taxon>Actinomycetes</taxon>
        <taxon>Mycobacteriales</taxon>
        <taxon>Mycobacteriaceae</taxon>
        <taxon>Mycobacterium</taxon>
    </lineage>
</organism>
<dbReference type="InterPro" id="IPR009100">
    <property type="entry name" value="AcylCoA_DH/oxidase_NM_dom_sf"/>
</dbReference>
<dbReference type="Pfam" id="PF00441">
    <property type="entry name" value="Acyl-CoA_dh_1"/>
    <property type="match status" value="1"/>
</dbReference>
<evidence type="ECO:0000256" key="4">
    <source>
        <dbReference type="ARBA" id="ARBA00022827"/>
    </source>
</evidence>
<comment type="cofactor">
    <cofactor evidence="1 7">
        <name>FAD</name>
        <dbReference type="ChEBI" id="CHEBI:57692"/>
    </cofactor>
</comment>
<dbReference type="InterPro" id="IPR009075">
    <property type="entry name" value="AcylCo_DH/oxidase_C"/>
</dbReference>
<feature type="domain" description="Acyl-CoA dehydrogenase/oxidase N-terminal" evidence="10">
    <location>
        <begin position="5"/>
        <end position="116"/>
    </location>
</feature>
<evidence type="ECO:0000259" key="10">
    <source>
        <dbReference type="Pfam" id="PF02771"/>
    </source>
</evidence>
<dbReference type="EMBL" id="CP000384">
    <property type="protein sequence ID" value="ABG06303.1"/>
    <property type="molecule type" value="Genomic_DNA"/>
</dbReference>
<dbReference type="FunFam" id="1.10.540.10:FF:000026">
    <property type="entry name" value="Acyl-CoA dehydrogenase medium chain"/>
    <property type="match status" value="1"/>
</dbReference>
<dbReference type="Gene3D" id="2.40.110.10">
    <property type="entry name" value="Butyryl-CoA Dehydrogenase, subunit A, domain 2"/>
    <property type="match status" value="1"/>
</dbReference>
<proteinExistence type="inferred from homology"/>
<gene>
    <name evidence="11" type="ordered locus">Mmcs_0182</name>
</gene>
<name>A0A5Q5BDR4_MYCSS</name>
<comment type="similarity">
    <text evidence="2 7">Belongs to the acyl-CoA dehydrogenase family.</text>
</comment>
<dbReference type="Pfam" id="PF02771">
    <property type="entry name" value="Acyl-CoA_dh_N"/>
    <property type="match status" value="1"/>
</dbReference>
<dbReference type="FunFam" id="2.40.110.10:FF:000002">
    <property type="entry name" value="Acyl-CoA dehydrogenase fadE12"/>
    <property type="match status" value="1"/>
</dbReference>
<evidence type="ECO:0000256" key="5">
    <source>
        <dbReference type="ARBA" id="ARBA00023002"/>
    </source>
</evidence>